<reference evidence="3" key="1">
    <citation type="submission" date="2016-12" db="EMBL/GenBank/DDBJ databases">
        <title>The genomes of Aspergillus section Nigri reveals drivers in fungal speciation.</title>
        <authorList>
            <consortium name="DOE Joint Genome Institute"/>
            <person name="Vesth T.C."/>
            <person name="Nybo J."/>
            <person name="Theobald S."/>
            <person name="Brandl J."/>
            <person name="Frisvad J.C."/>
            <person name="Nielsen K.F."/>
            <person name="Lyhne E.K."/>
            <person name="Kogle M.E."/>
            <person name="Kuo A."/>
            <person name="Riley R."/>
            <person name="Clum A."/>
            <person name="Nolan M."/>
            <person name="Lipzen A."/>
            <person name="Salamov A."/>
            <person name="Henrissat B."/>
            <person name="Wiebenga A."/>
            <person name="De Vries R.P."/>
            <person name="Grigoriev I.V."/>
            <person name="Mortensen U.H."/>
            <person name="Andersen M.R."/>
            <person name="Baker S.E."/>
        </authorList>
    </citation>
    <scope>NUCLEOTIDE SEQUENCE [LARGE SCALE GENOMIC DNA]</scope>
    <source>
        <strain evidence="3">CBS 113365</strain>
    </source>
</reference>
<feature type="compositionally biased region" description="Polar residues" evidence="1">
    <location>
        <begin position="472"/>
        <end position="489"/>
    </location>
</feature>
<proteinExistence type="predicted"/>
<evidence type="ECO:0000313" key="3">
    <source>
        <dbReference type="EMBL" id="PYH71141.1"/>
    </source>
</evidence>
<evidence type="ECO:0000256" key="1">
    <source>
        <dbReference type="SAM" id="MobiDB-lite"/>
    </source>
</evidence>
<evidence type="ECO:0000313" key="4">
    <source>
        <dbReference type="Proteomes" id="UP000248405"/>
    </source>
</evidence>
<dbReference type="GeneID" id="37216658"/>
<gene>
    <name evidence="3" type="ORF">BO88DRAFT_479287</name>
</gene>
<feature type="domain" description="DUF6590" evidence="2">
    <location>
        <begin position="361"/>
        <end position="448"/>
    </location>
</feature>
<dbReference type="Proteomes" id="UP000248405">
    <property type="component" value="Unassembled WGS sequence"/>
</dbReference>
<sequence>MSLGTGVGDILACASLAYKLYQDLSKVHGSSREYRTLSSRLLTVHKVLLQVEQLRAANQLTQSTLNTIRFLASRMSEVIHEFVSRLKGIPASQAGGSVLALKYTFSTGKSSSEMTDERLSNILHSNLLSLSSLLRMACYSDSDDDAWKSASVTPRWIHERSGFPNVRLSAMITGWDTCCARPNFEKVSSPDDFFRPGRVFTVAMRGILTATDGDIDCTHLPRKWIPLDSIPDPYERESERLTRQKKNYEDIIKLPLPAMFQYGDVQKNGQVQCHLCPGDVLFPKDFWVDRHFRVYHHETFAKLHDVSGLEERKGYICLDDMSTDRPILSESEIEELTANEYNLPTWNMDPWVGAITIRRFVVVQQGRGCSDQPDQELYAILHSSKDIPNPLPEETRMSIQPIRLKLEQPSTVLPSSARIYFGRVYEIKHDVELNNVGFVLGSSMDILSSQFESHRPIDTPKGIASSPDRDQAGTSAGDTVTQTDVKIEK</sequence>
<dbReference type="AlphaFoldDB" id="A0A319BG30"/>
<dbReference type="RefSeq" id="XP_025564935.1">
    <property type="nucleotide sequence ID" value="XM_025712066.1"/>
</dbReference>
<evidence type="ECO:0000259" key="2">
    <source>
        <dbReference type="Pfam" id="PF20233"/>
    </source>
</evidence>
<dbReference type="EMBL" id="KZ821619">
    <property type="protein sequence ID" value="PYH71141.1"/>
    <property type="molecule type" value="Genomic_DNA"/>
</dbReference>
<feature type="region of interest" description="Disordered" evidence="1">
    <location>
        <begin position="454"/>
        <end position="489"/>
    </location>
</feature>
<dbReference type="InterPro" id="IPR046497">
    <property type="entry name" value="DUF6590"/>
</dbReference>
<dbReference type="OrthoDB" id="4491715at2759"/>
<protein>
    <recommendedName>
        <fullName evidence="2">DUF6590 domain-containing protein</fullName>
    </recommendedName>
</protein>
<organism evidence="3 4">
    <name type="scientific">Aspergillus vadensis (strain CBS 113365 / IMI 142717 / IBT 24658)</name>
    <dbReference type="NCBI Taxonomy" id="1448311"/>
    <lineage>
        <taxon>Eukaryota</taxon>
        <taxon>Fungi</taxon>
        <taxon>Dikarya</taxon>
        <taxon>Ascomycota</taxon>
        <taxon>Pezizomycotina</taxon>
        <taxon>Eurotiomycetes</taxon>
        <taxon>Eurotiomycetidae</taxon>
        <taxon>Eurotiales</taxon>
        <taxon>Aspergillaceae</taxon>
        <taxon>Aspergillus</taxon>
        <taxon>Aspergillus subgen. Circumdati</taxon>
    </lineage>
</organism>
<name>A0A319BG30_ASPVC</name>
<dbReference type="Pfam" id="PF20233">
    <property type="entry name" value="DUF6590"/>
    <property type="match status" value="1"/>
</dbReference>
<keyword evidence="4" id="KW-1185">Reference proteome</keyword>
<accession>A0A319BG30</accession>